<reference evidence="1 2" key="1">
    <citation type="submission" date="2019-03" db="EMBL/GenBank/DDBJ databases">
        <title>Single cell metagenomics reveals metabolic interactions within the superorganism composed of flagellate Streblomastix strix and complex community of Bacteroidetes bacteria on its surface.</title>
        <authorList>
            <person name="Treitli S.C."/>
            <person name="Kolisko M."/>
            <person name="Husnik F."/>
            <person name="Keeling P."/>
            <person name="Hampl V."/>
        </authorList>
    </citation>
    <scope>NUCLEOTIDE SEQUENCE [LARGE SCALE GENOMIC DNA]</scope>
    <source>
        <strain evidence="1">ST1C</strain>
    </source>
</reference>
<sequence length="68" mass="7673">MQSITNSINTFPVRIISSFSGQNSYDQDLYDELSENAAKPIVNYASSVKFIDLETCLQLDVRNHPIGY</sequence>
<proteinExistence type="predicted"/>
<protein>
    <submittedName>
        <fullName evidence="1">Uncharacterized protein</fullName>
    </submittedName>
</protein>
<dbReference type="AlphaFoldDB" id="A0A5J4VZG8"/>
<dbReference type="EMBL" id="SNRW01004166">
    <property type="protein sequence ID" value="KAA6387975.1"/>
    <property type="molecule type" value="Genomic_DNA"/>
</dbReference>
<comment type="caution">
    <text evidence="1">The sequence shown here is derived from an EMBL/GenBank/DDBJ whole genome shotgun (WGS) entry which is preliminary data.</text>
</comment>
<organism evidence="1 2">
    <name type="scientific">Streblomastix strix</name>
    <dbReference type="NCBI Taxonomy" id="222440"/>
    <lineage>
        <taxon>Eukaryota</taxon>
        <taxon>Metamonada</taxon>
        <taxon>Preaxostyla</taxon>
        <taxon>Oxymonadida</taxon>
        <taxon>Streblomastigidae</taxon>
        <taxon>Streblomastix</taxon>
    </lineage>
</organism>
<dbReference type="Proteomes" id="UP000324800">
    <property type="component" value="Unassembled WGS sequence"/>
</dbReference>
<evidence type="ECO:0000313" key="2">
    <source>
        <dbReference type="Proteomes" id="UP000324800"/>
    </source>
</evidence>
<gene>
    <name evidence="1" type="ORF">EZS28_016501</name>
</gene>
<evidence type="ECO:0000313" key="1">
    <source>
        <dbReference type="EMBL" id="KAA6387975.1"/>
    </source>
</evidence>
<name>A0A5J4VZG8_9EUKA</name>
<accession>A0A5J4VZG8</accession>